<feature type="domain" description="Nitroreductase" evidence="1">
    <location>
        <begin position="53"/>
        <end position="219"/>
    </location>
</feature>
<evidence type="ECO:0000313" key="3">
    <source>
        <dbReference type="Proteomes" id="UP001205861"/>
    </source>
</evidence>
<dbReference type="Gene3D" id="3.40.109.10">
    <property type="entry name" value="NADH Oxidase"/>
    <property type="match status" value="1"/>
</dbReference>
<accession>A0ABT2BIR3</accession>
<dbReference type="SUPFAM" id="SSF55469">
    <property type="entry name" value="FMN-dependent nitroreductase-like"/>
    <property type="match status" value="1"/>
</dbReference>
<keyword evidence="3" id="KW-1185">Reference proteome</keyword>
<dbReference type="InterPro" id="IPR052544">
    <property type="entry name" value="Bacteriocin_Proc_Enz"/>
</dbReference>
<proteinExistence type="predicted"/>
<dbReference type="CDD" id="cd02142">
    <property type="entry name" value="McbC_SagB-like_oxidoreductase"/>
    <property type="match status" value="1"/>
</dbReference>
<gene>
    <name evidence="2" type="ORF">NX773_09545</name>
</gene>
<organism evidence="2 3">
    <name type="scientific">Massilia solisilvae</name>
    <dbReference type="NCBI Taxonomy" id="1811225"/>
    <lineage>
        <taxon>Bacteria</taxon>
        <taxon>Pseudomonadati</taxon>
        <taxon>Pseudomonadota</taxon>
        <taxon>Betaproteobacteria</taxon>
        <taxon>Burkholderiales</taxon>
        <taxon>Oxalobacteraceae</taxon>
        <taxon>Telluria group</taxon>
        <taxon>Massilia</taxon>
    </lineage>
</organism>
<dbReference type="RefSeq" id="WP_258856104.1">
    <property type="nucleotide sequence ID" value="NZ_JANUGV010000002.1"/>
</dbReference>
<evidence type="ECO:0000313" key="2">
    <source>
        <dbReference type="EMBL" id="MCS0608404.1"/>
    </source>
</evidence>
<dbReference type="Pfam" id="PF00881">
    <property type="entry name" value="Nitroreductase"/>
    <property type="match status" value="1"/>
</dbReference>
<dbReference type="PANTHER" id="PTHR43745">
    <property type="entry name" value="NITROREDUCTASE MJ1384-RELATED"/>
    <property type="match status" value="1"/>
</dbReference>
<comment type="caution">
    <text evidence="2">The sequence shown here is derived from an EMBL/GenBank/DDBJ whole genome shotgun (WGS) entry which is preliminary data.</text>
</comment>
<protein>
    <submittedName>
        <fullName evidence="2">Nitroreductase family protein</fullName>
    </submittedName>
</protein>
<dbReference type="InterPro" id="IPR029479">
    <property type="entry name" value="Nitroreductase"/>
</dbReference>
<evidence type="ECO:0000259" key="1">
    <source>
        <dbReference type="Pfam" id="PF00881"/>
    </source>
</evidence>
<dbReference type="InterPro" id="IPR000415">
    <property type="entry name" value="Nitroreductase-like"/>
</dbReference>
<name>A0ABT2BIR3_9BURK</name>
<dbReference type="PANTHER" id="PTHR43745:SF2">
    <property type="entry name" value="NITROREDUCTASE MJ1384-RELATED"/>
    <property type="match status" value="1"/>
</dbReference>
<dbReference type="Proteomes" id="UP001205861">
    <property type="component" value="Unassembled WGS sequence"/>
</dbReference>
<sequence length="222" mass="23638">MNSSLGRSLKAGLLVPGLLTAGQTAGEPQDRVLPAIVLPAPQTEGGTPLMQALRRRHSTREFAHKPVEPQQLSNLLWAAFGINRPDTGGRTAPSAHNAQEISIYVVLPGASYRYDPAANKLVPVHAGDLRPLTGTQPFAGEAPLNLVYVADMDKLGRDSDENRRFYAIADAGHISENVYLFCASEGLAVVVRGSIDRPALAKALGLGPSQRVMLAQSVGFPK</sequence>
<dbReference type="EMBL" id="JANUGV010000002">
    <property type="protein sequence ID" value="MCS0608404.1"/>
    <property type="molecule type" value="Genomic_DNA"/>
</dbReference>
<reference evidence="2 3" key="1">
    <citation type="submission" date="2022-08" db="EMBL/GenBank/DDBJ databases">
        <title>Reclassification of Massilia species as members of the genera Telluria, Duganella, Pseudoduganella, Mokoshia gen. nov. and Zemynaea gen. nov. using orthogonal and non-orthogonal genome-based approaches.</title>
        <authorList>
            <person name="Bowman J.P."/>
        </authorList>
    </citation>
    <scope>NUCLEOTIDE SEQUENCE [LARGE SCALE GENOMIC DNA]</scope>
    <source>
        <strain evidence="2 3">JCM 31607</strain>
    </source>
</reference>